<organism evidence="1 2">
    <name type="scientific">Eumeta variegata</name>
    <name type="common">Bagworm moth</name>
    <name type="synonym">Eumeta japonica</name>
    <dbReference type="NCBI Taxonomy" id="151549"/>
    <lineage>
        <taxon>Eukaryota</taxon>
        <taxon>Metazoa</taxon>
        <taxon>Ecdysozoa</taxon>
        <taxon>Arthropoda</taxon>
        <taxon>Hexapoda</taxon>
        <taxon>Insecta</taxon>
        <taxon>Pterygota</taxon>
        <taxon>Neoptera</taxon>
        <taxon>Endopterygota</taxon>
        <taxon>Lepidoptera</taxon>
        <taxon>Glossata</taxon>
        <taxon>Ditrysia</taxon>
        <taxon>Tineoidea</taxon>
        <taxon>Psychidae</taxon>
        <taxon>Oiketicinae</taxon>
        <taxon>Eumeta</taxon>
    </lineage>
</organism>
<evidence type="ECO:0000313" key="2">
    <source>
        <dbReference type="Proteomes" id="UP000299102"/>
    </source>
</evidence>
<proteinExistence type="predicted"/>
<comment type="caution">
    <text evidence="1">The sequence shown here is derived from an EMBL/GenBank/DDBJ whole genome shotgun (WGS) entry which is preliminary data.</text>
</comment>
<protein>
    <submittedName>
        <fullName evidence="1">Uncharacterized protein</fullName>
    </submittedName>
</protein>
<name>A0A4C1VIX7_EUMVA</name>
<reference evidence="1 2" key="1">
    <citation type="journal article" date="2019" name="Commun. Biol.">
        <title>The bagworm genome reveals a unique fibroin gene that provides high tensile strength.</title>
        <authorList>
            <person name="Kono N."/>
            <person name="Nakamura H."/>
            <person name="Ohtoshi R."/>
            <person name="Tomita M."/>
            <person name="Numata K."/>
            <person name="Arakawa K."/>
        </authorList>
    </citation>
    <scope>NUCLEOTIDE SEQUENCE [LARGE SCALE GENOMIC DNA]</scope>
</reference>
<dbReference type="EMBL" id="BGZK01000358">
    <property type="protein sequence ID" value="GBP39058.1"/>
    <property type="molecule type" value="Genomic_DNA"/>
</dbReference>
<keyword evidence="2" id="KW-1185">Reference proteome</keyword>
<evidence type="ECO:0000313" key="1">
    <source>
        <dbReference type="EMBL" id="GBP39058.1"/>
    </source>
</evidence>
<sequence>MRLACRLGAYALESNTRGAAGTYQKQTEKIVVLPGLTILAPPRVYALCLGTGGTALFTALVKDNWLIRVKKKRFEFKELEARMKGKKIGADEQEQK</sequence>
<dbReference type="AlphaFoldDB" id="A0A4C1VIX7"/>
<dbReference type="Proteomes" id="UP000299102">
    <property type="component" value="Unassembled WGS sequence"/>
</dbReference>
<accession>A0A4C1VIX7</accession>
<gene>
    <name evidence="1" type="ORF">EVAR_89280_1</name>
</gene>